<keyword evidence="3" id="KW-1185">Reference proteome</keyword>
<feature type="region of interest" description="Disordered" evidence="1">
    <location>
        <begin position="1"/>
        <end position="21"/>
    </location>
</feature>
<protein>
    <submittedName>
        <fullName evidence="2">Uncharacterized protein</fullName>
    </submittedName>
</protein>
<dbReference type="RefSeq" id="WP_200760446.1">
    <property type="nucleotide sequence ID" value="NZ_AP023366.1"/>
</dbReference>
<gene>
    <name evidence="2" type="ORF">skT53_14260</name>
</gene>
<name>A0A7I8DEV9_9BACL</name>
<dbReference type="EMBL" id="AP023366">
    <property type="protein sequence ID" value="BCJ86441.1"/>
    <property type="molecule type" value="Genomic_DNA"/>
</dbReference>
<dbReference type="AlphaFoldDB" id="A0A7I8DEV9"/>
<dbReference type="KEGG" id="eff:skT53_14260"/>
<evidence type="ECO:0000313" key="3">
    <source>
        <dbReference type="Proteomes" id="UP000593802"/>
    </source>
</evidence>
<evidence type="ECO:0000256" key="1">
    <source>
        <dbReference type="SAM" id="MobiDB-lite"/>
    </source>
</evidence>
<dbReference type="Proteomes" id="UP000593802">
    <property type="component" value="Chromosome"/>
</dbReference>
<evidence type="ECO:0000313" key="2">
    <source>
        <dbReference type="EMBL" id="BCJ86441.1"/>
    </source>
</evidence>
<accession>A0A7I8DEV9</accession>
<reference evidence="2 3" key="1">
    <citation type="submission" date="2020-08" db="EMBL/GenBank/DDBJ databases">
        <title>Complete Genome Sequence of Effusibacillus dendaii Strain skT53, Isolated from Farmland soil.</title>
        <authorList>
            <person name="Konishi T."/>
            <person name="Kawasaki H."/>
        </authorList>
    </citation>
    <scope>NUCLEOTIDE SEQUENCE [LARGE SCALE GENOMIC DNA]</scope>
    <source>
        <strain evidence="3">skT53</strain>
    </source>
</reference>
<organism evidence="2 3">
    <name type="scientific">Effusibacillus dendaii</name>
    <dbReference type="NCBI Taxonomy" id="2743772"/>
    <lineage>
        <taxon>Bacteria</taxon>
        <taxon>Bacillati</taxon>
        <taxon>Bacillota</taxon>
        <taxon>Bacilli</taxon>
        <taxon>Bacillales</taxon>
        <taxon>Alicyclobacillaceae</taxon>
        <taxon>Effusibacillus</taxon>
    </lineage>
</organism>
<sequence length="58" mass="6820">MKPTKIDGNKVQFGDDRKEKEQQRQLKLDAINKKKGKLTIEDLNDKLDVILDILQQRQ</sequence>
<proteinExistence type="predicted"/>